<keyword evidence="2" id="KW-0472">Membrane</keyword>
<evidence type="ECO:0000256" key="2">
    <source>
        <dbReference type="SAM" id="Phobius"/>
    </source>
</evidence>
<dbReference type="EMBL" id="CAJJDN010000009">
    <property type="protein sequence ID" value="CAD8055058.1"/>
    <property type="molecule type" value="Genomic_DNA"/>
</dbReference>
<keyword evidence="2" id="KW-0812">Transmembrane</keyword>
<feature type="transmembrane region" description="Helical" evidence="2">
    <location>
        <begin position="44"/>
        <end position="62"/>
    </location>
</feature>
<keyword evidence="2" id="KW-1133">Transmembrane helix</keyword>
<keyword evidence="4" id="KW-1185">Reference proteome</keyword>
<accession>A0A8S1KIV5</accession>
<proteinExistence type="predicted"/>
<gene>
    <name evidence="3" type="ORF">PSON_ATCC_30995.1.T0090033</name>
</gene>
<name>A0A8S1KIV5_9CILI</name>
<comment type="caution">
    <text evidence="3">The sequence shown here is derived from an EMBL/GenBank/DDBJ whole genome shotgun (WGS) entry which is preliminary data.</text>
</comment>
<evidence type="ECO:0000313" key="3">
    <source>
        <dbReference type="EMBL" id="CAD8055058.1"/>
    </source>
</evidence>
<dbReference type="AlphaFoldDB" id="A0A8S1KIV5"/>
<evidence type="ECO:0000256" key="1">
    <source>
        <dbReference type="SAM" id="MobiDB-lite"/>
    </source>
</evidence>
<feature type="region of interest" description="Disordered" evidence="1">
    <location>
        <begin position="1"/>
        <end position="20"/>
    </location>
</feature>
<feature type="compositionally biased region" description="Polar residues" evidence="1">
    <location>
        <begin position="10"/>
        <end position="19"/>
    </location>
</feature>
<protein>
    <recommendedName>
        <fullName evidence="5">Transmembrane protein</fullName>
    </recommendedName>
</protein>
<sequence length="176" mass="21078">MNNREEEKQTQQIDDTANNNDEELRKQYLQELQKRVKESRKQPDCFECCFAYWLFVFLGFVFRQLFQKKIDETPDNCDFIGSIISILLFLFSISACCRCIDCCCILITCKNTSCFHLSLQFHDLNNVINYQTCKWSLIILTIIWLLNYSCIVFWPMFIFLLITWILILVWKAMENE</sequence>
<feature type="transmembrane region" description="Helical" evidence="2">
    <location>
        <begin position="127"/>
        <end position="146"/>
    </location>
</feature>
<dbReference type="OrthoDB" id="300302at2759"/>
<reference evidence="3" key="1">
    <citation type="submission" date="2021-01" db="EMBL/GenBank/DDBJ databases">
        <authorList>
            <consortium name="Genoscope - CEA"/>
            <person name="William W."/>
        </authorList>
    </citation>
    <scope>NUCLEOTIDE SEQUENCE</scope>
</reference>
<organism evidence="3 4">
    <name type="scientific">Paramecium sonneborni</name>
    <dbReference type="NCBI Taxonomy" id="65129"/>
    <lineage>
        <taxon>Eukaryota</taxon>
        <taxon>Sar</taxon>
        <taxon>Alveolata</taxon>
        <taxon>Ciliophora</taxon>
        <taxon>Intramacronucleata</taxon>
        <taxon>Oligohymenophorea</taxon>
        <taxon>Peniculida</taxon>
        <taxon>Parameciidae</taxon>
        <taxon>Paramecium</taxon>
    </lineage>
</organism>
<dbReference type="Proteomes" id="UP000692954">
    <property type="component" value="Unassembled WGS sequence"/>
</dbReference>
<evidence type="ECO:0000313" key="4">
    <source>
        <dbReference type="Proteomes" id="UP000692954"/>
    </source>
</evidence>
<feature type="transmembrane region" description="Helical" evidence="2">
    <location>
        <begin position="82"/>
        <end position="107"/>
    </location>
</feature>
<evidence type="ECO:0008006" key="5">
    <source>
        <dbReference type="Google" id="ProtNLM"/>
    </source>
</evidence>